<dbReference type="AlphaFoldDB" id="A0AAP2XUG6"/>
<dbReference type="Gene3D" id="1.20.5.340">
    <property type="match status" value="1"/>
</dbReference>
<dbReference type="EMBL" id="JAKTMA010000080">
    <property type="protein sequence ID" value="MCR0235557.1"/>
    <property type="molecule type" value="Genomic_DNA"/>
</dbReference>
<gene>
    <name evidence="2" type="ORF">MKC95_22610</name>
</gene>
<reference evidence="2" key="1">
    <citation type="journal article" date="2022" name="Clin. Infect. Dis.">
        <title>Association between Clostridium innocuum and antibiotic-associated diarrhea in adults and children: A cross-sectional study and comparative genomics analysis.</title>
        <authorList>
            <person name="Cherny K.E."/>
            <person name="Muscat E.B."/>
            <person name="Balaji A."/>
            <person name="Mukherjee J."/>
            <person name="Ozer E.A."/>
            <person name="Angarone M.P."/>
            <person name="Hauser A.R."/>
            <person name="Sichel J.S."/>
            <person name="Amponsah E."/>
            <person name="Kociolek L.K."/>
        </authorList>
    </citation>
    <scope>NUCLEOTIDE SEQUENCE</scope>
    <source>
        <strain evidence="2">NU1-AC-029v</strain>
    </source>
</reference>
<sequence>MITTSDKYKTAISKSGRHFRLKIDIAGTAYTGIKSFKLKGGTNSSEQITFGDAVSSYIEFILTDVPKNTILKGRQAIPYIGLELDDGTVEWIKKGVYNLEKPVRSGEFIKLTAYDNFALCYKGFFTALSGNQKIVVILQEQCKKIGIEYAGGADDVAYNVDTLQGLTIIEAVSVLASYCGKNAIMDKDGKLRLVWYTDAGLTISPSRFADPLEMDEEDTFMNRLDCAIDEEHSVSAGTGVGIYFSCPGMTQERITVLYNRIKGFTYRAAKLNWRMAQPDVEAGDLVRVMDNAGNAYVIPLMDYEFNCDGGFYGTIESKGKTQQEQDTGYKGPLQTKVDRTYSDLVSTKQVITDKITAFEGEFETINTNYLEVNKKLSALDAEIENLDVTELATKVAKIETSYVSKEYVQDLYATKAEVHVLDVDLERVNTLLAGSVTAGSTQTIVLNADNTTISNALIKSAMIDSLSADKVTAGTIDASSIHFKSQSGRLDIFGETLQVKDATRTRVQIGKDGTGDYALSQWDAQGNLMWDSRGAKAAAIKDKIIVNDMVSDNAGIEGKKINITSLVKEINDGTEVIKSSHILVDGANQSLSVVYNTITGDLSTLSTALSVEQGKISSLITDVSQAKGDVSTLQTNYSSLTQTVSGINSTVSSHSTSIDNLNNMEIGGRNLITNTRPDKPTINAMTSKWSVQIIEESTAISGKAMQATCVLGGTGGVYHGGSRRLETGKRYTWMVFVKASKQVRIGLGNEQNGILYCDITTEWNKFTHTFTANNNTHYQFIFYTANADNPWMVGDIISYHSLILVEGDKAPTWVPAPEDVDASIKTVSDKTSTLEQTVNGFSGRISSIETTANNASSKVTEITATVNGLTTTVANKTDKGAIISTINQSAEAIKIQASKLELTGYVTMTNLSTSGQTSIDGGNIKTRTITAAKIASGTITATQIAANTITGAKIASKTITADKISVTSLSVLTANLGTVTAGSLTSNTTISVSTNLTVGNNIYLNQNVNTTKYIYFNSSNYIRNLYTNSYNYITVNSNYRCALMSGSTSVYAYGNTGEAGISAAASIIFSSYGNGRLEHYGKYYDANWSSGFFRPLQAGTALGGSGASYRWYRLYAANTCSTSSDIRLKTNVKKYDVRYESMYMDLKPVTYELISTPGKTQCGLIAQWVKEAMDKNGISENEFALYEHDIREDSYSISYEQLTSLNMHMVQKTIKRVDAIDDELLSIKASRQQDAQELQQELQKRDFEISQLQYRIQQLESRS</sequence>
<feature type="domain" description="Peptidase S74" evidence="1">
    <location>
        <begin position="1124"/>
        <end position="1224"/>
    </location>
</feature>
<dbReference type="Proteomes" id="UP001203972">
    <property type="component" value="Unassembled WGS sequence"/>
</dbReference>
<proteinExistence type="predicted"/>
<dbReference type="InterPro" id="IPR036388">
    <property type="entry name" value="WH-like_DNA-bd_sf"/>
</dbReference>
<comment type="caution">
    <text evidence="2">The sequence shown here is derived from an EMBL/GenBank/DDBJ whole genome shotgun (WGS) entry which is preliminary data.</text>
</comment>
<dbReference type="SUPFAM" id="SSF49785">
    <property type="entry name" value="Galactose-binding domain-like"/>
    <property type="match status" value="1"/>
</dbReference>
<accession>A0AAP2XUG6</accession>
<name>A0AAP2XUG6_CLOIN</name>
<organism evidence="2 3">
    <name type="scientific">Clostridium innocuum</name>
    <dbReference type="NCBI Taxonomy" id="1522"/>
    <lineage>
        <taxon>Bacteria</taxon>
        <taxon>Bacillati</taxon>
        <taxon>Bacillota</taxon>
        <taxon>Clostridia</taxon>
        <taxon>Eubacteriales</taxon>
        <taxon>Clostridiaceae</taxon>
        <taxon>Clostridium</taxon>
    </lineage>
</organism>
<evidence type="ECO:0000313" key="2">
    <source>
        <dbReference type="EMBL" id="MCR0235557.1"/>
    </source>
</evidence>
<dbReference type="Gene3D" id="1.10.10.10">
    <property type="entry name" value="Winged helix-like DNA-binding domain superfamily/Winged helix DNA-binding domain"/>
    <property type="match status" value="1"/>
</dbReference>
<dbReference type="InterPro" id="IPR030392">
    <property type="entry name" value="S74_ICA"/>
</dbReference>
<evidence type="ECO:0000313" key="3">
    <source>
        <dbReference type="Proteomes" id="UP001203972"/>
    </source>
</evidence>
<protein>
    <submittedName>
        <fullName evidence="2">Tail fiber domain-containing protein</fullName>
    </submittedName>
</protein>
<evidence type="ECO:0000259" key="1">
    <source>
        <dbReference type="PROSITE" id="PS51688"/>
    </source>
</evidence>
<dbReference type="PROSITE" id="PS51688">
    <property type="entry name" value="ICA"/>
    <property type="match status" value="1"/>
</dbReference>
<dbReference type="RefSeq" id="WP_244343611.1">
    <property type="nucleotide sequence ID" value="NZ_AP025565.1"/>
</dbReference>
<dbReference type="InterPro" id="IPR008979">
    <property type="entry name" value="Galactose-bd-like_sf"/>
</dbReference>
<dbReference type="Pfam" id="PF13884">
    <property type="entry name" value="Peptidase_S74"/>
    <property type="match status" value="1"/>
</dbReference>